<dbReference type="EMBL" id="BARU01023100">
    <property type="protein sequence ID" value="GAH49308.1"/>
    <property type="molecule type" value="Genomic_DNA"/>
</dbReference>
<sequence>MKAELLSLQQKPVPLPVTIADINRVRHFLENLENEWQKLSPGLRNRLLKLLVDRVEIVHDLHRIQATVIWKIGFKQKIDIERPVGNSRRDRRWTGEQDGLLRMLWPTSTKDVLLAAFPSRGWRGIQSRAIKLDLTRQVRHYPPHWKPWSASDDARLAELYVKESSAEVIASELGRSIQSVAGRACLLKIGKPRELRFPKPKLAWEVQNFYGLETVCS</sequence>
<reference evidence="1" key="1">
    <citation type="journal article" date="2014" name="Front. Microbiol.">
        <title>High frequency of phylogenetically diverse reductive dehalogenase-homologous genes in deep subseafloor sedimentary metagenomes.</title>
        <authorList>
            <person name="Kawai M."/>
            <person name="Futagami T."/>
            <person name="Toyoda A."/>
            <person name="Takaki Y."/>
            <person name="Nishi S."/>
            <person name="Hori S."/>
            <person name="Arai W."/>
            <person name="Tsubouchi T."/>
            <person name="Morono Y."/>
            <person name="Uchiyama I."/>
            <person name="Ito T."/>
            <person name="Fujiyama A."/>
            <person name="Inagaki F."/>
            <person name="Takami H."/>
        </authorList>
    </citation>
    <scope>NUCLEOTIDE SEQUENCE</scope>
    <source>
        <strain evidence="1">Expedition CK06-06</strain>
    </source>
</reference>
<comment type="caution">
    <text evidence="1">The sequence shown here is derived from an EMBL/GenBank/DDBJ whole genome shotgun (WGS) entry which is preliminary data.</text>
</comment>
<dbReference type="AlphaFoldDB" id="X1HVH7"/>
<organism evidence="1">
    <name type="scientific">marine sediment metagenome</name>
    <dbReference type="NCBI Taxonomy" id="412755"/>
    <lineage>
        <taxon>unclassified sequences</taxon>
        <taxon>metagenomes</taxon>
        <taxon>ecological metagenomes</taxon>
    </lineage>
</organism>
<accession>X1HVH7</accession>
<protein>
    <submittedName>
        <fullName evidence="1">Uncharacterized protein</fullName>
    </submittedName>
</protein>
<gene>
    <name evidence="1" type="ORF">S03H2_37523</name>
</gene>
<evidence type="ECO:0000313" key="1">
    <source>
        <dbReference type="EMBL" id="GAH49308.1"/>
    </source>
</evidence>
<proteinExistence type="predicted"/>
<name>X1HVH7_9ZZZZ</name>